<organism evidence="7 8">
    <name type="scientific">Candidatus Ryanbacteria bacterium RIFCSPHIGHO2_01_FULL_45_22</name>
    <dbReference type="NCBI Taxonomy" id="1802114"/>
    <lineage>
        <taxon>Bacteria</taxon>
        <taxon>Candidatus Ryaniibacteriota</taxon>
    </lineage>
</organism>
<dbReference type="Proteomes" id="UP000177480">
    <property type="component" value="Unassembled WGS sequence"/>
</dbReference>
<evidence type="ECO:0000256" key="4">
    <source>
        <dbReference type="ARBA" id="ARBA00022989"/>
    </source>
</evidence>
<feature type="transmembrane region" description="Helical" evidence="6">
    <location>
        <begin position="189"/>
        <end position="209"/>
    </location>
</feature>
<dbReference type="GO" id="GO:0005886">
    <property type="term" value="C:plasma membrane"/>
    <property type="evidence" value="ECO:0007669"/>
    <property type="project" value="UniProtKB-SubCell"/>
</dbReference>
<evidence type="ECO:0008006" key="9">
    <source>
        <dbReference type="Google" id="ProtNLM"/>
    </source>
</evidence>
<evidence type="ECO:0000256" key="5">
    <source>
        <dbReference type="ARBA" id="ARBA00023136"/>
    </source>
</evidence>
<feature type="transmembrane region" description="Helical" evidence="6">
    <location>
        <begin position="125"/>
        <end position="145"/>
    </location>
</feature>
<keyword evidence="5 6" id="KW-0472">Membrane</keyword>
<feature type="transmembrane region" description="Helical" evidence="6">
    <location>
        <begin position="344"/>
        <end position="362"/>
    </location>
</feature>
<name>A0A1G2FYU7_9BACT</name>
<feature type="transmembrane region" description="Helical" evidence="6">
    <location>
        <begin position="98"/>
        <end position="119"/>
    </location>
</feature>
<comment type="subcellular location">
    <subcellularLocation>
        <location evidence="1">Cell membrane</location>
        <topology evidence="1">Multi-pass membrane protein</topology>
    </subcellularLocation>
</comment>
<gene>
    <name evidence="7" type="ORF">A2719_00955</name>
</gene>
<feature type="transmembrane region" description="Helical" evidence="6">
    <location>
        <begin position="374"/>
        <end position="396"/>
    </location>
</feature>
<feature type="transmembrane region" description="Helical" evidence="6">
    <location>
        <begin position="310"/>
        <end position="332"/>
    </location>
</feature>
<dbReference type="AlphaFoldDB" id="A0A1G2FYU7"/>
<evidence type="ECO:0000313" key="7">
    <source>
        <dbReference type="EMBL" id="OGZ43243.1"/>
    </source>
</evidence>
<dbReference type="EMBL" id="MHNK01000019">
    <property type="protein sequence ID" value="OGZ43243.1"/>
    <property type="molecule type" value="Genomic_DNA"/>
</dbReference>
<reference evidence="7 8" key="1">
    <citation type="journal article" date="2016" name="Nat. Commun.">
        <title>Thousands of microbial genomes shed light on interconnected biogeochemical processes in an aquifer system.</title>
        <authorList>
            <person name="Anantharaman K."/>
            <person name="Brown C.T."/>
            <person name="Hug L.A."/>
            <person name="Sharon I."/>
            <person name="Castelle C.J."/>
            <person name="Probst A.J."/>
            <person name="Thomas B.C."/>
            <person name="Singh A."/>
            <person name="Wilkins M.J."/>
            <person name="Karaoz U."/>
            <person name="Brodie E.L."/>
            <person name="Williams K.H."/>
            <person name="Hubbard S.S."/>
            <person name="Banfield J.F."/>
        </authorList>
    </citation>
    <scope>NUCLEOTIDE SEQUENCE [LARGE SCALE GENOMIC DNA]</scope>
</reference>
<proteinExistence type="predicted"/>
<feature type="transmembrane region" description="Helical" evidence="6">
    <location>
        <begin position="21"/>
        <end position="45"/>
    </location>
</feature>
<evidence type="ECO:0000313" key="8">
    <source>
        <dbReference type="Proteomes" id="UP000177480"/>
    </source>
</evidence>
<feature type="transmembrane region" description="Helical" evidence="6">
    <location>
        <begin position="57"/>
        <end position="77"/>
    </location>
</feature>
<evidence type="ECO:0000256" key="2">
    <source>
        <dbReference type="ARBA" id="ARBA00022475"/>
    </source>
</evidence>
<evidence type="ECO:0000256" key="3">
    <source>
        <dbReference type="ARBA" id="ARBA00022692"/>
    </source>
</evidence>
<keyword evidence="4 6" id="KW-1133">Transmembrane helix</keyword>
<dbReference type="InterPro" id="IPR050833">
    <property type="entry name" value="Poly_Biosynth_Transport"/>
</dbReference>
<evidence type="ECO:0000256" key="6">
    <source>
        <dbReference type="SAM" id="Phobius"/>
    </source>
</evidence>
<dbReference type="PANTHER" id="PTHR30250">
    <property type="entry name" value="PST FAMILY PREDICTED COLANIC ACID TRANSPORTER"/>
    <property type="match status" value="1"/>
</dbReference>
<evidence type="ECO:0000256" key="1">
    <source>
        <dbReference type="ARBA" id="ARBA00004651"/>
    </source>
</evidence>
<dbReference type="STRING" id="1802114.A2719_00955"/>
<dbReference type="PANTHER" id="PTHR30250:SF11">
    <property type="entry name" value="O-ANTIGEN TRANSPORTER-RELATED"/>
    <property type="match status" value="1"/>
</dbReference>
<accession>A0A1G2FYU7</accession>
<dbReference type="InterPro" id="IPR002797">
    <property type="entry name" value="Polysacc_synth"/>
</dbReference>
<comment type="caution">
    <text evidence="7">The sequence shown here is derived from an EMBL/GenBank/DDBJ whole genome shotgun (WGS) entry which is preliminary data.</text>
</comment>
<protein>
    <recommendedName>
        <fullName evidence="9">Polysaccharide biosynthesis protein C-terminal domain-containing protein</fullName>
    </recommendedName>
</protein>
<keyword evidence="3 6" id="KW-0812">Transmembrane</keyword>
<feature type="transmembrane region" description="Helical" evidence="6">
    <location>
        <begin position="166"/>
        <end position="183"/>
    </location>
</feature>
<keyword evidence="2" id="KW-1003">Cell membrane</keyword>
<dbReference type="Pfam" id="PF01943">
    <property type="entry name" value="Polysacc_synt"/>
    <property type="match status" value="1"/>
</dbReference>
<feature type="transmembrane region" description="Helical" evidence="6">
    <location>
        <begin position="402"/>
        <end position="420"/>
    </location>
</feature>
<sequence length="427" mass="47297">MLQRIRKFTDRLLQIDSAYMITNGFWLSFGKIMSMLVLLFLSVAYAKYLTKDVYGEFRYVMSAMGMFSILTFPGLATSVMRSVARGYEGTFRDAAWRMFFISFGMTVVGFGFAFFYFFFPQNISLAFGFVVAAALAPLVEGLGTWRAYLDGKKEFKQKALRNISGNIFYGLLMATALAAIYYGHASINISLAILLGASYIGHGLPNIIYSIKSLRNIPANAPTEPGSLTYGYHLTLLDIIPNVAYNIDAILLFNFLGPSTLAVYSFAIAPIEQIRTLFDLVLTMVFPKIAMKTKNAETTDKLKGAIRVKVLRSLPVTAAAVLAYILAAPVLYHYLFPAYTESILPSQILALSLIFFPLNISTSALKAEGNIKKLFIISTIPPVAKIAAFLVFVPLYGLWGAVAVRVAGIILNYFLAFFLFQKKLAMI</sequence>